<dbReference type="NCBIfam" id="TIGR00521">
    <property type="entry name" value="coaBC_dfp"/>
    <property type="match status" value="1"/>
</dbReference>
<keyword evidence="3" id="KW-0460">Magnesium</keyword>
<comment type="catalytic activity">
    <reaction evidence="3 4">
        <text>(R)-4'-phosphopantothenate + L-cysteine + CTP = N-[(R)-4-phosphopantothenoyl]-L-cysteine + CMP + diphosphate + H(+)</text>
        <dbReference type="Rhea" id="RHEA:19397"/>
        <dbReference type="ChEBI" id="CHEBI:10986"/>
        <dbReference type="ChEBI" id="CHEBI:15378"/>
        <dbReference type="ChEBI" id="CHEBI:33019"/>
        <dbReference type="ChEBI" id="CHEBI:35235"/>
        <dbReference type="ChEBI" id="CHEBI:37563"/>
        <dbReference type="ChEBI" id="CHEBI:59458"/>
        <dbReference type="ChEBI" id="CHEBI:60377"/>
        <dbReference type="EC" id="6.3.2.5"/>
    </reaction>
</comment>
<dbReference type="SUPFAM" id="SSF52507">
    <property type="entry name" value="Homo-oligomeric flavin-containing Cys decarboxylases, HFCD"/>
    <property type="match status" value="1"/>
</dbReference>
<evidence type="ECO:0000313" key="7">
    <source>
        <dbReference type="EMBL" id="MDG0815229.1"/>
    </source>
</evidence>
<comment type="pathway">
    <text evidence="3 4">Cofactor biosynthesis; coenzyme A biosynthesis; CoA from (R)-pantothenate: step 3/5.</text>
</comment>
<evidence type="ECO:0000259" key="6">
    <source>
        <dbReference type="Pfam" id="PF04127"/>
    </source>
</evidence>
<keyword evidence="3" id="KW-0511">Multifunctional enzyme</keyword>
<feature type="domain" description="Flavoprotein" evidence="5">
    <location>
        <begin position="5"/>
        <end position="162"/>
    </location>
</feature>
<dbReference type="EC" id="6.3.2.5" evidence="3"/>
<comment type="cofactor">
    <cofactor evidence="3">
        <name>Mg(2+)</name>
        <dbReference type="ChEBI" id="CHEBI:18420"/>
    </cofactor>
</comment>
<dbReference type="InterPro" id="IPR003382">
    <property type="entry name" value="Flavoprotein"/>
</dbReference>
<name>A0ABT6DFE5_9BACT</name>
<feature type="binding site" evidence="3">
    <location>
        <position position="292"/>
    </location>
    <ligand>
        <name>CTP</name>
        <dbReference type="ChEBI" id="CHEBI:37563"/>
    </ligand>
</feature>
<dbReference type="Proteomes" id="UP001152321">
    <property type="component" value="Unassembled WGS sequence"/>
</dbReference>
<comment type="function">
    <text evidence="4">Catalyzes two steps in the biosynthesis of coenzyme A. In the first step cysteine is conjugated to 4'-phosphopantothenate to form 4-phosphopantothenoylcysteine, in the latter compound is decarboxylated to form 4'-phosphopantotheine.</text>
</comment>
<dbReference type="InterPro" id="IPR035929">
    <property type="entry name" value="CoaB-like_sf"/>
</dbReference>
<dbReference type="Gene3D" id="3.40.50.10300">
    <property type="entry name" value="CoaB-like"/>
    <property type="match status" value="1"/>
</dbReference>
<keyword evidence="3 4" id="KW-0288">FMN</keyword>
<dbReference type="EMBL" id="JANRMI010000001">
    <property type="protein sequence ID" value="MDG0815229.1"/>
    <property type="molecule type" value="Genomic_DNA"/>
</dbReference>
<reference evidence="7" key="1">
    <citation type="submission" date="2022-08" db="EMBL/GenBank/DDBJ databases">
        <title>Novel Bdellovibrio Species Isolated from Svalbard: Designation Bdellovibrio svalbardensis.</title>
        <authorList>
            <person name="Mitchell R.J."/>
            <person name="Choi S.Y."/>
        </authorList>
    </citation>
    <scope>NUCLEOTIDE SEQUENCE</scope>
    <source>
        <strain evidence="7">PAP01</strain>
    </source>
</reference>
<feature type="region of interest" description="Phosphopantothenoylcysteine decarboxylase" evidence="3">
    <location>
        <begin position="1"/>
        <end position="201"/>
    </location>
</feature>
<comment type="cofactor">
    <cofactor evidence="3">
        <name>FMN</name>
        <dbReference type="ChEBI" id="CHEBI:58210"/>
    </cofactor>
    <text evidence="3">Binds 1 FMN per subunit.</text>
</comment>
<evidence type="ECO:0000256" key="2">
    <source>
        <dbReference type="ARBA" id="ARBA00023239"/>
    </source>
</evidence>
<dbReference type="Pfam" id="PF04127">
    <property type="entry name" value="DFP"/>
    <property type="match status" value="1"/>
</dbReference>
<dbReference type="PANTHER" id="PTHR14359:SF6">
    <property type="entry name" value="PHOSPHOPANTOTHENOYLCYSTEINE DECARBOXYLASE"/>
    <property type="match status" value="1"/>
</dbReference>
<gene>
    <name evidence="3 7" type="primary">coaBC</name>
    <name evidence="7" type="ORF">NWE73_02575</name>
</gene>
<feature type="domain" description="DNA/pantothenate metabolism flavoprotein C-terminal" evidence="6">
    <location>
        <begin position="198"/>
        <end position="399"/>
    </location>
</feature>
<comment type="caution">
    <text evidence="3">Lacks conserved residue(s) required for the propagation of feature annotation.</text>
</comment>
<dbReference type="InterPro" id="IPR036551">
    <property type="entry name" value="Flavin_trans-like"/>
</dbReference>
<comment type="pathway">
    <text evidence="3 4">Cofactor biosynthesis; coenzyme A biosynthesis; CoA from (R)-pantothenate: step 2/5.</text>
</comment>
<dbReference type="GO" id="GO:0004632">
    <property type="term" value="F:phosphopantothenate--cysteine ligase activity"/>
    <property type="evidence" value="ECO:0007669"/>
    <property type="project" value="UniProtKB-EC"/>
</dbReference>
<organism evidence="7 8">
    <name type="scientific">Bdellovibrio svalbardensis</name>
    <dbReference type="NCBI Taxonomy" id="2972972"/>
    <lineage>
        <taxon>Bacteria</taxon>
        <taxon>Pseudomonadati</taxon>
        <taxon>Bdellovibrionota</taxon>
        <taxon>Bdellovibrionia</taxon>
        <taxon>Bdellovibrionales</taxon>
        <taxon>Pseudobdellovibrionaceae</taxon>
        <taxon>Bdellovibrio</taxon>
    </lineage>
</organism>
<proteinExistence type="inferred from homology"/>
<evidence type="ECO:0000313" key="8">
    <source>
        <dbReference type="Proteomes" id="UP001152321"/>
    </source>
</evidence>
<feature type="active site" description="Proton donor" evidence="3">
    <location>
        <position position="156"/>
    </location>
</feature>
<dbReference type="PROSITE" id="PS51257">
    <property type="entry name" value="PROKAR_LIPOPROTEIN"/>
    <property type="match status" value="1"/>
</dbReference>
<comment type="catalytic activity">
    <reaction evidence="3 4">
        <text>N-[(R)-4-phosphopantothenoyl]-L-cysteine + H(+) = (R)-4'-phosphopantetheine + CO2</text>
        <dbReference type="Rhea" id="RHEA:16793"/>
        <dbReference type="ChEBI" id="CHEBI:15378"/>
        <dbReference type="ChEBI" id="CHEBI:16526"/>
        <dbReference type="ChEBI" id="CHEBI:59458"/>
        <dbReference type="ChEBI" id="CHEBI:61723"/>
        <dbReference type="EC" id="4.1.1.36"/>
    </reaction>
</comment>
<keyword evidence="8" id="KW-1185">Reference proteome</keyword>
<keyword evidence="1 3" id="KW-0210">Decarboxylase</keyword>
<evidence type="ECO:0000259" key="5">
    <source>
        <dbReference type="Pfam" id="PF02441"/>
    </source>
</evidence>
<protein>
    <recommendedName>
        <fullName evidence="3">Coenzyme A biosynthesis bifunctional protein CoaBC</fullName>
    </recommendedName>
    <alternativeName>
        <fullName evidence="3">DNA/pantothenate metabolism flavoprotein</fullName>
    </alternativeName>
    <alternativeName>
        <fullName evidence="3">Phosphopantothenoylcysteine synthetase/decarboxylase</fullName>
        <shortName evidence="3">PPCS-PPCDC</shortName>
    </alternativeName>
    <domain>
        <recommendedName>
            <fullName evidence="3">Phosphopantothenoylcysteine decarboxylase</fullName>
            <shortName evidence="3">PPC decarboxylase</shortName>
            <shortName evidence="3">PPC-DC</shortName>
            <ecNumber evidence="3">4.1.1.36</ecNumber>
        </recommendedName>
        <alternativeName>
            <fullName evidence="3">CoaC</fullName>
        </alternativeName>
    </domain>
    <domain>
        <recommendedName>
            <fullName evidence="3">Phosphopantothenate--cysteine ligase</fullName>
            <ecNumber evidence="3">6.3.2.5</ecNumber>
        </recommendedName>
        <alternativeName>
            <fullName evidence="3">CoaB</fullName>
        </alternativeName>
        <alternativeName>
            <fullName evidence="3">Phosphopantothenoylcysteine synthetase</fullName>
            <shortName evidence="3">PPC synthetase</shortName>
            <shortName evidence="3">PPC-S</shortName>
        </alternativeName>
    </domain>
</protein>
<dbReference type="InterPro" id="IPR005252">
    <property type="entry name" value="CoaBC"/>
</dbReference>
<feature type="region of interest" description="Phosphopantothenate--cysteine ligase" evidence="3">
    <location>
        <begin position="202"/>
        <end position="429"/>
    </location>
</feature>
<comment type="similarity">
    <text evidence="3 4">In the N-terminal section; belongs to the HFCD (homo-oligomeric flavin containing Cys decarboxylase) superfamily.</text>
</comment>
<dbReference type="SUPFAM" id="SSF102645">
    <property type="entry name" value="CoaB-like"/>
    <property type="match status" value="1"/>
</dbReference>
<feature type="binding site" evidence="3">
    <location>
        <position position="365"/>
    </location>
    <ligand>
        <name>CTP</name>
        <dbReference type="ChEBI" id="CHEBI:37563"/>
    </ligand>
</feature>
<comment type="caution">
    <text evidence="7">The sequence shown here is derived from an EMBL/GenBank/DDBJ whole genome shotgun (WGS) entry which is preliminary data.</text>
</comment>
<dbReference type="PANTHER" id="PTHR14359">
    <property type="entry name" value="HOMO-OLIGOMERIC FLAVIN CONTAINING CYS DECARBOXYLASE FAMILY"/>
    <property type="match status" value="1"/>
</dbReference>
<comment type="function">
    <text evidence="3">Catalyzes two sequential steps in the biosynthesis of coenzyme A. In the first step cysteine is conjugated to 4'-phosphopantothenate to form 4-phosphopantothenoylcysteine. In the second step the latter compound is decarboxylated to form 4'-phosphopantotheine.</text>
</comment>
<sequence>MSKSKVLFMMTGSIACYKACHVISRLVQAGCEVQVVASPAALKFVGNATLEGLTGKPVVSDMYASGNVMDHIHLMRWADLILVAPATANFINKAAQGIGDDLLSTLFLAHDFKKPFLIAPAMNTSMYMHPVTQKSLESLKTYGIEVLDSASGILACGEDGYGKLLEPDLILKIVLEKLKVKVSEAETASVAPRSPALSKIKVLVTAGGTQEPIDTVRVISNLSSGRTGIALAEYLTQMGFDVTLLQAHSSPKAEHISHRDVFVSFASLDEKLKHYLSTESFSHVIHAAAVSDYSVSDIEIDGQKYRPLEMKKVSSDSETMTIHLQRNHKIVDRLKDYSKNKDLKVIAFKLTSHANEEQKRAAVEKLFKGSHADYVVHNDLTDIDIVNRTHKFTLYNHEGFVACESLDRLTSELVRVIAKDDFDKLNSQV</sequence>
<dbReference type="Pfam" id="PF02441">
    <property type="entry name" value="Flavoprotein"/>
    <property type="match status" value="1"/>
</dbReference>
<keyword evidence="3" id="KW-0479">Metal-binding</keyword>
<feature type="binding site" evidence="3">
    <location>
        <position position="304"/>
    </location>
    <ligand>
        <name>CTP</name>
        <dbReference type="ChEBI" id="CHEBI:37563"/>
    </ligand>
</feature>
<evidence type="ECO:0000256" key="4">
    <source>
        <dbReference type="RuleBase" id="RU364078"/>
    </source>
</evidence>
<keyword evidence="3 4" id="KW-0285">Flavoprotein</keyword>
<dbReference type="RefSeq" id="WP_277576705.1">
    <property type="nucleotide sequence ID" value="NZ_JANRMI010000001.1"/>
</dbReference>
<dbReference type="EC" id="4.1.1.36" evidence="3"/>
<keyword evidence="3 4" id="KW-0436">Ligase</keyword>
<dbReference type="Gene3D" id="3.40.50.1950">
    <property type="entry name" value="Flavin prenyltransferase-like"/>
    <property type="match status" value="1"/>
</dbReference>
<dbReference type="GO" id="GO:0004633">
    <property type="term" value="F:phosphopantothenoylcysteine decarboxylase activity"/>
    <property type="evidence" value="ECO:0007669"/>
    <property type="project" value="UniProtKB-EC"/>
</dbReference>
<feature type="binding site" evidence="3">
    <location>
        <position position="348"/>
    </location>
    <ligand>
        <name>CTP</name>
        <dbReference type="ChEBI" id="CHEBI:37563"/>
    </ligand>
</feature>
<keyword evidence="2 3" id="KW-0456">Lyase</keyword>
<dbReference type="InterPro" id="IPR007085">
    <property type="entry name" value="DNA/pantothenate-metab_flavo_C"/>
</dbReference>
<evidence type="ECO:0000256" key="3">
    <source>
        <dbReference type="HAMAP-Rule" id="MF_02225"/>
    </source>
</evidence>
<accession>A0ABT6DFE5</accession>
<dbReference type="HAMAP" id="MF_02225">
    <property type="entry name" value="CoaBC"/>
    <property type="match status" value="1"/>
</dbReference>
<comment type="similarity">
    <text evidence="3 4">In the C-terminal section; belongs to the PPC synthetase family.</text>
</comment>
<evidence type="ECO:0000256" key="1">
    <source>
        <dbReference type="ARBA" id="ARBA00022793"/>
    </source>
</evidence>